<dbReference type="EMBL" id="JAIXNE010000006">
    <property type="protein sequence ID" value="MCA6078549.1"/>
    <property type="molecule type" value="Genomic_DNA"/>
</dbReference>
<organism evidence="2 3">
    <name type="scientific">Fulvivirga sedimenti</name>
    <dbReference type="NCBI Taxonomy" id="2879465"/>
    <lineage>
        <taxon>Bacteria</taxon>
        <taxon>Pseudomonadati</taxon>
        <taxon>Bacteroidota</taxon>
        <taxon>Cytophagia</taxon>
        <taxon>Cytophagales</taxon>
        <taxon>Fulvivirgaceae</taxon>
        <taxon>Fulvivirga</taxon>
    </lineage>
</organism>
<evidence type="ECO:0000259" key="1">
    <source>
        <dbReference type="Pfam" id="PF12867"/>
    </source>
</evidence>
<dbReference type="InterPro" id="IPR024775">
    <property type="entry name" value="DinB-like"/>
</dbReference>
<comment type="caution">
    <text evidence="2">The sequence shown here is derived from an EMBL/GenBank/DDBJ whole genome shotgun (WGS) entry which is preliminary data.</text>
</comment>
<protein>
    <submittedName>
        <fullName evidence="2">DinB family protein</fullName>
    </submittedName>
</protein>
<reference evidence="2" key="1">
    <citation type="submission" date="2021-09" db="EMBL/GenBank/DDBJ databases">
        <title>Fulvivirga sp. isolated from coastal sediment.</title>
        <authorList>
            <person name="Yu H."/>
        </authorList>
    </citation>
    <scope>NUCLEOTIDE SEQUENCE</scope>
    <source>
        <strain evidence="2">1062</strain>
    </source>
</reference>
<dbReference type="Gene3D" id="1.20.120.450">
    <property type="entry name" value="dinb family like domain"/>
    <property type="match status" value="1"/>
</dbReference>
<accession>A0A9X1HUI6</accession>
<dbReference type="Pfam" id="PF12867">
    <property type="entry name" value="DinB_2"/>
    <property type="match status" value="1"/>
</dbReference>
<dbReference type="RefSeq" id="WP_225699406.1">
    <property type="nucleotide sequence ID" value="NZ_JAIXNE010000006.1"/>
</dbReference>
<dbReference type="SUPFAM" id="SSF109854">
    <property type="entry name" value="DinB/YfiT-like putative metalloenzymes"/>
    <property type="match status" value="1"/>
</dbReference>
<evidence type="ECO:0000313" key="3">
    <source>
        <dbReference type="Proteomes" id="UP001139409"/>
    </source>
</evidence>
<dbReference type="Proteomes" id="UP001139409">
    <property type="component" value="Unassembled WGS sequence"/>
</dbReference>
<dbReference type="AlphaFoldDB" id="A0A9X1HUI6"/>
<gene>
    <name evidence="2" type="ORF">LDX50_26985</name>
</gene>
<proteinExistence type="predicted"/>
<name>A0A9X1HUI6_9BACT</name>
<evidence type="ECO:0000313" key="2">
    <source>
        <dbReference type="EMBL" id="MCA6078549.1"/>
    </source>
</evidence>
<sequence length="198" mass="22475">MIDSIHSQIEFQRNQLKQYEQLDTSLLHAKPASGGWSILECIGHMNLATELYLDQIEAKLPLLKEGDRAYKPTVLAKYFINGLGVQKDGKIKFRMKTMKAFDPSATGIPDDNGIERLYDNLKRVSKILYQLEGKDLRSFKVTTALGPVLKFNVGDAIRFISAHNERHFLQLQRIYKNVAESSDERSSAITAEMSRSPE</sequence>
<keyword evidence="3" id="KW-1185">Reference proteome</keyword>
<feature type="domain" description="DinB-like" evidence="1">
    <location>
        <begin position="12"/>
        <end position="171"/>
    </location>
</feature>
<dbReference type="InterPro" id="IPR034660">
    <property type="entry name" value="DinB/YfiT-like"/>
</dbReference>